<evidence type="ECO:0000313" key="4">
    <source>
        <dbReference type="EMBL" id="MXY92691.1"/>
    </source>
</evidence>
<dbReference type="CDD" id="cd01310">
    <property type="entry name" value="TatD_DNAse"/>
    <property type="match status" value="1"/>
</dbReference>
<dbReference type="InterPro" id="IPR032466">
    <property type="entry name" value="Metal_Hydrolase"/>
</dbReference>
<dbReference type="PIRSF" id="PIRSF005902">
    <property type="entry name" value="DNase_TatD"/>
    <property type="match status" value="1"/>
</dbReference>
<feature type="binding site" evidence="3">
    <location>
        <position position="168"/>
    </location>
    <ligand>
        <name>a divalent metal cation</name>
        <dbReference type="ChEBI" id="CHEBI:60240"/>
        <label>2</label>
    </ligand>
</feature>
<dbReference type="SUPFAM" id="SSF51556">
    <property type="entry name" value="Metallo-dependent hydrolases"/>
    <property type="match status" value="1"/>
</dbReference>
<evidence type="ECO:0000256" key="3">
    <source>
        <dbReference type="PIRSR" id="PIRSR005902-1"/>
    </source>
</evidence>
<protein>
    <submittedName>
        <fullName evidence="4">TatD family deoxyribonuclease</fullName>
    </submittedName>
</protein>
<dbReference type="GO" id="GO:0046872">
    <property type="term" value="F:metal ion binding"/>
    <property type="evidence" value="ECO:0007669"/>
    <property type="project" value="UniProtKB-KW"/>
</dbReference>
<keyword evidence="1 3" id="KW-0479">Metal-binding</keyword>
<evidence type="ECO:0000256" key="2">
    <source>
        <dbReference type="ARBA" id="ARBA00022801"/>
    </source>
</evidence>
<dbReference type="GO" id="GO:0004536">
    <property type="term" value="F:DNA nuclease activity"/>
    <property type="evidence" value="ECO:0007669"/>
    <property type="project" value="InterPro"/>
</dbReference>
<feature type="binding site" evidence="3">
    <location>
        <position position="10"/>
    </location>
    <ligand>
        <name>a divalent metal cation</name>
        <dbReference type="ChEBI" id="CHEBI:60240"/>
        <label>1</label>
    </ligand>
</feature>
<gene>
    <name evidence="4" type="ORF">F4Y42_04490</name>
</gene>
<dbReference type="AlphaFoldDB" id="A0A6B0YR38"/>
<accession>A0A6B0YR38</accession>
<dbReference type="Gene3D" id="3.20.20.140">
    <property type="entry name" value="Metal-dependent hydrolases"/>
    <property type="match status" value="1"/>
</dbReference>
<name>A0A6B0YR38_9CHLR</name>
<dbReference type="InterPro" id="IPR018228">
    <property type="entry name" value="DNase_TatD-rel_CS"/>
</dbReference>
<evidence type="ECO:0000256" key="1">
    <source>
        <dbReference type="ARBA" id="ARBA00022723"/>
    </source>
</evidence>
<organism evidence="4">
    <name type="scientific">Caldilineaceae bacterium SB0664_bin_27</name>
    <dbReference type="NCBI Taxonomy" id="2605260"/>
    <lineage>
        <taxon>Bacteria</taxon>
        <taxon>Bacillati</taxon>
        <taxon>Chloroflexota</taxon>
        <taxon>Caldilineae</taxon>
        <taxon>Caldilineales</taxon>
        <taxon>Caldilineaceae</taxon>
    </lineage>
</organism>
<dbReference type="PANTHER" id="PTHR46124">
    <property type="entry name" value="D-AMINOACYL-TRNA DEACYLASE"/>
    <property type="match status" value="1"/>
</dbReference>
<comment type="caution">
    <text evidence="4">The sequence shown here is derived from an EMBL/GenBank/DDBJ whole genome shotgun (WGS) entry which is preliminary data.</text>
</comment>
<dbReference type="InterPro" id="IPR001130">
    <property type="entry name" value="TatD-like"/>
</dbReference>
<dbReference type="PROSITE" id="PS01137">
    <property type="entry name" value="TATD_1"/>
    <property type="match status" value="1"/>
</dbReference>
<dbReference type="NCBIfam" id="TIGR00010">
    <property type="entry name" value="YchF/TatD family DNA exonuclease"/>
    <property type="match status" value="1"/>
</dbReference>
<proteinExistence type="predicted"/>
<reference evidence="4" key="1">
    <citation type="submission" date="2019-09" db="EMBL/GenBank/DDBJ databases">
        <title>Characterisation of the sponge microbiome using genome-centric metagenomics.</title>
        <authorList>
            <person name="Engelberts J.P."/>
            <person name="Robbins S.J."/>
            <person name="De Goeij J.M."/>
            <person name="Aranda M."/>
            <person name="Bell S.C."/>
            <person name="Webster N.S."/>
        </authorList>
    </citation>
    <scope>NUCLEOTIDE SEQUENCE</scope>
    <source>
        <strain evidence="4">SB0664_bin_27</strain>
    </source>
</reference>
<dbReference type="InterPro" id="IPR015991">
    <property type="entry name" value="TatD/YcfH-like"/>
</dbReference>
<dbReference type="GO" id="GO:0016788">
    <property type="term" value="F:hydrolase activity, acting on ester bonds"/>
    <property type="evidence" value="ECO:0007669"/>
    <property type="project" value="InterPro"/>
</dbReference>
<feature type="binding site" evidence="3">
    <location>
        <position position="96"/>
    </location>
    <ligand>
        <name>a divalent metal cation</name>
        <dbReference type="ChEBI" id="CHEBI:60240"/>
        <label>1</label>
    </ligand>
</feature>
<feature type="binding site" evidence="3">
    <location>
        <position position="218"/>
    </location>
    <ligand>
        <name>a divalent metal cation</name>
        <dbReference type="ChEBI" id="CHEBI:60240"/>
        <label>1</label>
    </ligand>
</feature>
<feature type="binding site" evidence="3">
    <location>
        <position position="132"/>
    </location>
    <ligand>
        <name>a divalent metal cation</name>
        <dbReference type="ChEBI" id="CHEBI:60240"/>
        <label>2</label>
    </ligand>
</feature>
<keyword evidence="2" id="KW-0378">Hydrolase</keyword>
<dbReference type="Pfam" id="PF01026">
    <property type="entry name" value="TatD_DNase"/>
    <property type="match status" value="1"/>
</dbReference>
<feature type="binding site" evidence="3">
    <location>
        <position position="12"/>
    </location>
    <ligand>
        <name>a divalent metal cation</name>
        <dbReference type="ChEBI" id="CHEBI:60240"/>
        <label>1</label>
    </ligand>
</feature>
<dbReference type="PANTHER" id="PTHR46124:SF2">
    <property type="entry name" value="D-AMINOACYL-TRNA DEACYLASE"/>
    <property type="match status" value="1"/>
</dbReference>
<dbReference type="GO" id="GO:0005829">
    <property type="term" value="C:cytosol"/>
    <property type="evidence" value="ECO:0007669"/>
    <property type="project" value="TreeGrafter"/>
</dbReference>
<sequence>MTVPTLVDSHCHLDMEQFDADRTAVLERAQARGVSMIVNPGIDLVHCRQAIALADRHPQVYAAVGIHPNSSADFGEQTLTQLRELVDHPRVVAIGEIGLDYHWDTVSRRQQAQAFRAQLNLAAELGLPVIIHNREASTDLAQILQTWAASARTRNSPLAERPFWGVLHAFSGDAALAHAACDWNFALGLGGPITFRNARALHKLAPQLGLDRLMLETDAPWLTPHPKRGKRNEPAYVALVAERLAELLGVPIEEIAARTTAVARSIFAPLAGEPRPEAVSMAAGRLA</sequence>
<dbReference type="EMBL" id="VXRG01000039">
    <property type="protein sequence ID" value="MXY92691.1"/>
    <property type="molecule type" value="Genomic_DNA"/>
</dbReference>
<dbReference type="FunFam" id="3.20.20.140:FF:000005">
    <property type="entry name" value="TatD family hydrolase"/>
    <property type="match status" value="1"/>
</dbReference>